<keyword evidence="20" id="KW-0472">Membrane</keyword>
<evidence type="ECO:0000256" key="1">
    <source>
        <dbReference type="ARBA" id="ARBA00000085"/>
    </source>
</evidence>
<sequence>MYKKILIILIIISSCSSKKEHGLDYFFYNVYINNVEKVQNNIRNINDLDLKKQLKIYSNIIIHGKFDTLKVNKNYFKRNSLNFNFNEFNKGLYYFYAEGDELKAYANLEKSLNIAVKRKDKVLICEISKAILDIYDQIATSVEDKTYSYFLKIYNDNIHSISEKKINALYNYRISLRLDFNNKDKIIPLKKKANESLRLTKDKSTSVKLLQTNASYNFKIMKNYDLALKQVDSALIFLDKKKLKYKEKEKKIACQLLKLAILYKKNNFNEALDFSDKIKIQDTSYVFKSLYLPLYYWKYKAYTKIGNELDSLRFKSQFFSEELNYERSKSAQKRTYHRTKFNYDKEKLQKERNLYFFIITLFLLIFGIIIAYLNLKNSKKKRLLAEQQKELEKQKNLTLLKEQEINTINAMVTGQEKERVRIAEDLHDNIGSVLATLKLHFENLKLNREKKHFNQDDLYEKTEKLIDETYLKVRSIAHAKNAGVIANQGLLVAVKIMAEKISAANQLKIEIIDFGLEQRLDTNTELTLFRIIQELTTNIIKHAEASEATISISQFKDTLNIIIEDNGKGFDPKKIKAKTGMGLHSIQKRIEHLEGTFQIDSSSKSGTSIIMNIPI</sequence>
<dbReference type="Gene3D" id="3.30.565.10">
    <property type="entry name" value="Histidine kinase-like ATPase, C-terminal domain"/>
    <property type="match status" value="1"/>
</dbReference>
<evidence type="ECO:0000256" key="9">
    <source>
        <dbReference type="ARBA" id="ARBA00022679"/>
    </source>
</evidence>
<evidence type="ECO:0000259" key="21">
    <source>
        <dbReference type="PROSITE" id="PS50109"/>
    </source>
</evidence>
<name>A0A238UB39_9FLAO</name>
<evidence type="ECO:0000256" key="16">
    <source>
        <dbReference type="ARBA" id="ARBA00023014"/>
    </source>
</evidence>
<evidence type="ECO:0000256" key="20">
    <source>
        <dbReference type="SAM" id="Phobius"/>
    </source>
</evidence>
<dbReference type="InterPro" id="IPR004358">
    <property type="entry name" value="Sig_transdc_His_kin-like_C"/>
</dbReference>
<feature type="domain" description="Histidine kinase" evidence="21">
    <location>
        <begin position="528"/>
        <end position="615"/>
    </location>
</feature>
<comment type="function">
    <text evidence="17">Member of the two-component regulatory system NreB/NreC involved in the control of dissimilatory nitrate/nitrite reduction in response to oxygen. NreB functions as a direct oxygen sensor histidine kinase which is autophosphorylated, in the absence of oxygen, probably at the conserved histidine residue, and transfers its phosphate group probably to a conserved aspartate residue of NreC. NreB/NreC activates the expression of the nitrate (narGHJI) and nitrite (nir) reductase operons, as well as the putative nitrate transporter gene narT.</text>
</comment>
<dbReference type="GO" id="GO:0046872">
    <property type="term" value="F:metal ion binding"/>
    <property type="evidence" value="ECO:0007669"/>
    <property type="project" value="UniProtKB-KW"/>
</dbReference>
<comment type="catalytic activity">
    <reaction evidence="1">
        <text>ATP + protein L-histidine = ADP + protein N-phospho-L-histidine.</text>
        <dbReference type="EC" id="2.7.13.3"/>
    </reaction>
</comment>
<feature type="transmembrane region" description="Helical" evidence="20">
    <location>
        <begin position="354"/>
        <end position="375"/>
    </location>
</feature>
<dbReference type="Proteomes" id="UP000215214">
    <property type="component" value="Chromosome TJEJU"/>
</dbReference>
<evidence type="ECO:0000256" key="11">
    <source>
        <dbReference type="ARBA" id="ARBA00022741"/>
    </source>
</evidence>
<keyword evidence="13" id="KW-0067">ATP-binding</keyword>
<keyword evidence="9" id="KW-0808">Transferase</keyword>
<evidence type="ECO:0000256" key="8">
    <source>
        <dbReference type="ARBA" id="ARBA00022553"/>
    </source>
</evidence>
<dbReference type="SUPFAM" id="SSF55874">
    <property type="entry name" value="ATPase domain of HSP90 chaperone/DNA topoisomerase II/histidine kinase"/>
    <property type="match status" value="1"/>
</dbReference>
<feature type="coiled-coil region" evidence="19">
    <location>
        <begin position="375"/>
        <end position="404"/>
    </location>
</feature>
<dbReference type="AlphaFoldDB" id="A0A238UB39"/>
<dbReference type="InterPro" id="IPR050482">
    <property type="entry name" value="Sensor_HK_TwoCompSys"/>
</dbReference>
<gene>
    <name evidence="22" type="ORF">TJEJU_1926</name>
</gene>
<dbReference type="GO" id="GO:0005737">
    <property type="term" value="C:cytoplasm"/>
    <property type="evidence" value="ECO:0007669"/>
    <property type="project" value="UniProtKB-SubCell"/>
</dbReference>
<evidence type="ECO:0000313" key="22">
    <source>
        <dbReference type="EMBL" id="SNR15630.1"/>
    </source>
</evidence>
<evidence type="ECO:0000256" key="13">
    <source>
        <dbReference type="ARBA" id="ARBA00022840"/>
    </source>
</evidence>
<dbReference type="GO" id="GO:0005524">
    <property type="term" value="F:ATP binding"/>
    <property type="evidence" value="ECO:0007669"/>
    <property type="project" value="UniProtKB-KW"/>
</dbReference>
<dbReference type="GO" id="GO:0000155">
    <property type="term" value="F:phosphorelay sensor kinase activity"/>
    <property type="evidence" value="ECO:0007669"/>
    <property type="project" value="InterPro"/>
</dbReference>
<dbReference type="GO" id="GO:0016020">
    <property type="term" value="C:membrane"/>
    <property type="evidence" value="ECO:0007669"/>
    <property type="project" value="InterPro"/>
</dbReference>
<evidence type="ECO:0000256" key="2">
    <source>
        <dbReference type="ARBA" id="ARBA00001966"/>
    </source>
</evidence>
<comment type="subcellular location">
    <subcellularLocation>
        <location evidence="3">Cytoplasm</location>
    </subcellularLocation>
</comment>
<accession>A0A238UB39</accession>
<evidence type="ECO:0000256" key="17">
    <source>
        <dbReference type="ARBA" id="ARBA00024827"/>
    </source>
</evidence>
<dbReference type="CDD" id="cd16917">
    <property type="entry name" value="HATPase_UhpB-NarQ-NarX-like"/>
    <property type="match status" value="1"/>
</dbReference>
<evidence type="ECO:0000256" key="4">
    <source>
        <dbReference type="ARBA" id="ARBA00012438"/>
    </source>
</evidence>
<keyword evidence="19" id="KW-0175">Coiled coil</keyword>
<keyword evidence="23" id="KW-1185">Reference proteome</keyword>
<evidence type="ECO:0000256" key="5">
    <source>
        <dbReference type="ARBA" id="ARBA00017322"/>
    </source>
</evidence>
<keyword evidence="12 22" id="KW-0418">Kinase</keyword>
<dbReference type="OrthoDB" id="9760839at2"/>
<dbReference type="InterPro" id="IPR011712">
    <property type="entry name" value="Sig_transdc_His_kin_sub3_dim/P"/>
</dbReference>
<dbReference type="GO" id="GO:0046983">
    <property type="term" value="F:protein dimerization activity"/>
    <property type="evidence" value="ECO:0007669"/>
    <property type="project" value="InterPro"/>
</dbReference>
<evidence type="ECO:0000256" key="10">
    <source>
        <dbReference type="ARBA" id="ARBA00022723"/>
    </source>
</evidence>
<keyword evidence="20" id="KW-0812">Transmembrane</keyword>
<evidence type="ECO:0000256" key="6">
    <source>
        <dbReference type="ARBA" id="ARBA00022485"/>
    </source>
</evidence>
<dbReference type="GO" id="GO:0051539">
    <property type="term" value="F:4 iron, 4 sulfur cluster binding"/>
    <property type="evidence" value="ECO:0007669"/>
    <property type="project" value="UniProtKB-KW"/>
</dbReference>
<comment type="cofactor">
    <cofactor evidence="2">
        <name>[4Fe-4S] cluster</name>
        <dbReference type="ChEBI" id="CHEBI:49883"/>
    </cofactor>
</comment>
<dbReference type="PROSITE" id="PS50109">
    <property type="entry name" value="HIS_KIN"/>
    <property type="match status" value="1"/>
</dbReference>
<dbReference type="SMART" id="SM00387">
    <property type="entry name" value="HATPase_c"/>
    <property type="match status" value="1"/>
</dbReference>
<dbReference type="InterPro" id="IPR036890">
    <property type="entry name" value="HATPase_C_sf"/>
</dbReference>
<keyword evidence="14" id="KW-0408">Iron</keyword>
<evidence type="ECO:0000256" key="12">
    <source>
        <dbReference type="ARBA" id="ARBA00022777"/>
    </source>
</evidence>
<dbReference type="Pfam" id="PF07730">
    <property type="entry name" value="HisKA_3"/>
    <property type="match status" value="1"/>
</dbReference>
<dbReference type="RefSeq" id="WP_095071553.1">
    <property type="nucleotide sequence ID" value="NZ_LT899436.1"/>
</dbReference>
<evidence type="ECO:0000256" key="7">
    <source>
        <dbReference type="ARBA" id="ARBA00022490"/>
    </source>
</evidence>
<keyword evidence="7" id="KW-0963">Cytoplasm</keyword>
<reference evidence="22 23" key="1">
    <citation type="submission" date="2017-07" db="EMBL/GenBank/DDBJ databases">
        <authorList>
            <person name="Sun Z.S."/>
            <person name="Albrecht U."/>
            <person name="Echele G."/>
            <person name="Lee C.C."/>
        </authorList>
    </citation>
    <scope>NUCLEOTIDE SEQUENCE [LARGE SCALE GENOMIC DNA]</scope>
    <source>
        <strain evidence="23">type strain: KCTC 22618</strain>
    </source>
</reference>
<proteinExistence type="predicted"/>
<evidence type="ECO:0000313" key="23">
    <source>
        <dbReference type="Proteomes" id="UP000215214"/>
    </source>
</evidence>
<organism evidence="22 23">
    <name type="scientific">Tenacibaculum jejuense</name>
    <dbReference type="NCBI Taxonomy" id="584609"/>
    <lineage>
        <taxon>Bacteria</taxon>
        <taxon>Pseudomonadati</taxon>
        <taxon>Bacteroidota</taxon>
        <taxon>Flavobacteriia</taxon>
        <taxon>Flavobacteriales</taxon>
        <taxon>Flavobacteriaceae</taxon>
        <taxon>Tenacibaculum</taxon>
    </lineage>
</organism>
<dbReference type="PROSITE" id="PS51257">
    <property type="entry name" value="PROKAR_LIPOPROTEIN"/>
    <property type="match status" value="1"/>
</dbReference>
<keyword evidence="6" id="KW-0004">4Fe-4S</keyword>
<dbReference type="PANTHER" id="PTHR24421">
    <property type="entry name" value="NITRATE/NITRITE SENSOR PROTEIN NARX-RELATED"/>
    <property type="match status" value="1"/>
</dbReference>
<dbReference type="KEGG" id="tje:TJEJU_1926"/>
<evidence type="ECO:0000256" key="15">
    <source>
        <dbReference type="ARBA" id="ARBA00023012"/>
    </source>
</evidence>
<dbReference type="Pfam" id="PF02518">
    <property type="entry name" value="HATPase_c"/>
    <property type="match status" value="1"/>
</dbReference>
<keyword evidence="8" id="KW-0597">Phosphoprotein</keyword>
<keyword evidence="15" id="KW-0902">Two-component regulatory system</keyword>
<dbReference type="Gene3D" id="1.20.5.1930">
    <property type="match status" value="1"/>
</dbReference>
<dbReference type="InterPro" id="IPR003594">
    <property type="entry name" value="HATPase_dom"/>
</dbReference>
<dbReference type="InterPro" id="IPR005467">
    <property type="entry name" value="His_kinase_dom"/>
</dbReference>
<keyword evidence="11" id="KW-0547">Nucleotide-binding</keyword>
<keyword evidence="16" id="KW-0411">Iron-sulfur</keyword>
<dbReference type="PANTHER" id="PTHR24421:SF10">
    <property type="entry name" value="NITRATE_NITRITE SENSOR PROTEIN NARQ"/>
    <property type="match status" value="1"/>
</dbReference>
<dbReference type="EC" id="2.7.13.3" evidence="4"/>
<keyword evidence="10" id="KW-0479">Metal-binding</keyword>
<evidence type="ECO:0000256" key="3">
    <source>
        <dbReference type="ARBA" id="ARBA00004496"/>
    </source>
</evidence>
<dbReference type="EMBL" id="LT899436">
    <property type="protein sequence ID" value="SNR15630.1"/>
    <property type="molecule type" value="Genomic_DNA"/>
</dbReference>
<evidence type="ECO:0000256" key="19">
    <source>
        <dbReference type="SAM" id="Coils"/>
    </source>
</evidence>
<evidence type="ECO:0000256" key="18">
    <source>
        <dbReference type="ARBA" id="ARBA00030800"/>
    </source>
</evidence>
<protein>
    <recommendedName>
        <fullName evidence="5">Oxygen sensor histidine kinase NreB</fullName>
        <ecNumber evidence="4">2.7.13.3</ecNumber>
    </recommendedName>
    <alternativeName>
        <fullName evidence="18">Nitrogen regulation protein B</fullName>
    </alternativeName>
</protein>
<evidence type="ECO:0000256" key="14">
    <source>
        <dbReference type="ARBA" id="ARBA00023004"/>
    </source>
</evidence>
<dbReference type="PRINTS" id="PR00344">
    <property type="entry name" value="BCTRLSENSOR"/>
</dbReference>
<keyword evidence="20" id="KW-1133">Transmembrane helix</keyword>